<keyword evidence="3 5" id="KW-1133">Transmembrane helix</keyword>
<dbReference type="GO" id="GO:0016020">
    <property type="term" value="C:membrane"/>
    <property type="evidence" value="ECO:0007669"/>
    <property type="project" value="UniProtKB-SubCell"/>
</dbReference>
<feature type="transmembrane region" description="Helical" evidence="5">
    <location>
        <begin position="99"/>
        <end position="121"/>
    </location>
</feature>
<evidence type="ECO:0000256" key="5">
    <source>
        <dbReference type="SAM" id="Phobius"/>
    </source>
</evidence>
<dbReference type="STRING" id="314260.PB2503_02782"/>
<gene>
    <name evidence="6" type="ordered locus">PB2503_02782</name>
</gene>
<sequence>MTLFDLAIILVIGLSTLFAYLRGLLREFITLIALGVGTLCTLYFGDTLARLFGEGTLALLLGYGLSGLIGFIAATIGLEILIARLSGTTPHKWDQVGGAIFGILRGWVLMGLVYFSVINYIPEDNPPRWVANSALRGIAASAAGVLESLGLDAELTSPARTDGDTA</sequence>
<feature type="transmembrane region" description="Helical" evidence="5">
    <location>
        <begin position="57"/>
        <end position="78"/>
    </location>
</feature>
<keyword evidence="7" id="KW-1185">Reference proteome</keyword>
<dbReference type="Proteomes" id="UP000001302">
    <property type="component" value="Chromosome"/>
</dbReference>
<dbReference type="InterPro" id="IPR003825">
    <property type="entry name" value="Colicin-V_CvpA"/>
</dbReference>
<protein>
    <submittedName>
        <fullName evidence="6">Colicin V production protein</fullName>
    </submittedName>
</protein>
<reference evidence="7" key="1">
    <citation type="submission" date="2010-08" db="EMBL/GenBank/DDBJ databases">
        <title>Genome sequence of Parvularcula bermudensis HTCC2503.</title>
        <authorList>
            <person name="Kang D.-M."/>
            <person name="Oh H.-M."/>
            <person name="Cho J.-C."/>
        </authorList>
    </citation>
    <scope>NUCLEOTIDE SEQUENCE [LARGE SCALE GENOMIC DNA]</scope>
    <source>
        <strain evidence="7">ATCC BAA-594 / HTCC2503 / KCTC 12087</strain>
    </source>
</reference>
<dbReference type="PANTHER" id="PTHR36926:SF1">
    <property type="entry name" value="COLICIN V PRODUCTION PROTEIN"/>
    <property type="match status" value="1"/>
</dbReference>
<dbReference type="Pfam" id="PF02674">
    <property type="entry name" value="Colicin_V"/>
    <property type="match status" value="1"/>
</dbReference>
<dbReference type="RefSeq" id="WP_013299607.1">
    <property type="nucleotide sequence ID" value="NC_014414.1"/>
</dbReference>
<evidence type="ECO:0000256" key="4">
    <source>
        <dbReference type="ARBA" id="ARBA00023136"/>
    </source>
</evidence>
<keyword evidence="2 5" id="KW-0812">Transmembrane</keyword>
<dbReference type="HOGENOM" id="CLU_092720_0_2_5"/>
<name>E0TCP4_PARBH</name>
<comment type="subcellular location">
    <subcellularLocation>
        <location evidence="1">Membrane</location>
        <topology evidence="1">Multi-pass membrane protein</topology>
    </subcellularLocation>
</comment>
<dbReference type="KEGG" id="pbr:PB2503_02782"/>
<dbReference type="GO" id="GO:0009403">
    <property type="term" value="P:toxin biosynthetic process"/>
    <property type="evidence" value="ECO:0007669"/>
    <property type="project" value="InterPro"/>
</dbReference>
<evidence type="ECO:0000313" key="6">
    <source>
        <dbReference type="EMBL" id="ADM08633.1"/>
    </source>
</evidence>
<feature type="transmembrane region" description="Helical" evidence="5">
    <location>
        <begin position="28"/>
        <end position="45"/>
    </location>
</feature>
<dbReference type="InterPro" id="IPR052719">
    <property type="entry name" value="CvpA-like"/>
</dbReference>
<organism evidence="6 7">
    <name type="scientific">Parvularcula bermudensis (strain ATCC BAA-594 / HTCC2503 / KCTC 12087)</name>
    <dbReference type="NCBI Taxonomy" id="314260"/>
    <lineage>
        <taxon>Bacteria</taxon>
        <taxon>Pseudomonadati</taxon>
        <taxon>Pseudomonadota</taxon>
        <taxon>Alphaproteobacteria</taxon>
        <taxon>Parvularculales</taxon>
        <taxon>Parvularculaceae</taxon>
        <taxon>Parvularcula</taxon>
    </lineage>
</organism>
<keyword evidence="4 5" id="KW-0472">Membrane</keyword>
<evidence type="ECO:0000256" key="3">
    <source>
        <dbReference type="ARBA" id="ARBA00022989"/>
    </source>
</evidence>
<dbReference type="eggNOG" id="COG1286">
    <property type="taxonomic scope" value="Bacteria"/>
</dbReference>
<dbReference type="AlphaFoldDB" id="E0TCP4"/>
<evidence type="ECO:0000256" key="2">
    <source>
        <dbReference type="ARBA" id="ARBA00022692"/>
    </source>
</evidence>
<accession>E0TCP4</accession>
<dbReference type="PANTHER" id="PTHR36926">
    <property type="entry name" value="COLICIN V PRODUCTION PROTEIN"/>
    <property type="match status" value="1"/>
</dbReference>
<reference evidence="6 7" key="2">
    <citation type="journal article" date="2011" name="J. Bacteriol.">
        <title>Complete genome sequence of strain HTCC2503T of Parvularcula bermudensis, the type species of the order "Parvularculales" in the class Alphaproteobacteria.</title>
        <authorList>
            <person name="Oh H.M."/>
            <person name="Kang I."/>
            <person name="Vergin K.L."/>
            <person name="Kang D."/>
            <person name="Rhee K.H."/>
            <person name="Giovannoni S.J."/>
            <person name="Cho J.C."/>
        </authorList>
    </citation>
    <scope>NUCLEOTIDE SEQUENCE [LARGE SCALE GENOMIC DNA]</scope>
    <source>
        <strain evidence="7">ATCC BAA-594 / HTCC2503 / KCTC 12087</strain>
    </source>
</reference>
<evidence type="ECO:0000313" key="7">
    <source>
        <dbReference type="Proteomes" id="UP000001302"/>
    </source>
</evidence>
<evidence type="ECO:0000256" key="1">
    <source>
        <dbReference type="ARBA" id="ARBA00004141"/>
    </source>
</evidence>
<proteinExistence type="predicted"/>
<dbReference type="EMBL" id="CP002156">
    <property type="protein sequence ID" value="ADM08633.1"/>
    <property type="molecule type" value="Genomic_DNA"/>
</dbReference>
<feature type="transmembrane region" description="Helical" evidence="5">
    <location>
        <begin position="6"/>
        <end position="21"/>
    </location>
</feature>
<dbReference type="OrthoDB" id="8481286at2"/>